<comment type="caution">
    <text evidence="6">The sequence shown here is derived from an EMBL/GenBank/DDBJ whole genome shotgun (WGS) entry which is preliminary data.</text>
</comment>
<dbReference type="Pfam" id="PF06083">
    <property type="entry name" value="IL17"/>
    <property type="match status" value="1"/>
</dbReference>
<name>A0AAQ4EHG7_AMBAM</name>
<dbReference type="GO" id="GO:0005576">
    <property type="term" value="C:extracellular region"/>
    <property type="evidence" value="ECO:0007669"/>
    <property type="project" value="UniProtKB-SubCell"/>
</dbReference>
<evidence type="ECO:0000256" key="5">
    <source>
        <dbReference type="SAM" id="SignalP"/>
    </source>
</evidence>
<dbReference type="Proteomes" id="UP001321473">
    <property type="component" value="Unassembled WGS sequence"/>
</dbReference>
<dbReference type="InterPro" id="IPR029034">
    <property type="entry name" value="Cystine-knot_cytokine"/>
</dbReference>
<evidence type="ECO:0000256" key="2">
    <source>
        <dbReference type="ARBA" id="ARBA00007236"/>
    </source>
</evidence>
<feature type="signal peptide" evidence="5">
    <location>
        <begin position="1"/>
        <end position="23"/>
    </location>
</feature>
<dbReference type="InterPro" id="IPR010345">
    <property type="entry name" value="IL-17_fam"/>
</dbReference>
<keyword evidence="3" id="KW-0964">Secreted</keyword>
<dbReference type="Gene3D" id="2.10.90.10">
    <property type="entry name" value="Cystine-knot cytokines"/>
    <property type="match status" value="1"/>
</dbReference>
<evidence type="ECO:0000313" key="7">
    <source>
        <dbReference type="Proteomes" id="UP001321473"/>
    </source>
</evidence>
<comment type="similarity">
    <text evidence="2">Belongs to the IL-17 family.</text>
</comment>
<dbReference type="GO" id="GO:0005125">
    <property type="term" value="F:cytokine activity"/>
    <property type="evidence" value="ECO:0007669"/>
    <property type="project" value="InterPro"/>
</dbReference>
<sequence>MGFLTATAFVLSISQLWIDGAMSTSVDRSSKFPHGECLPDATSPSIGDRAVCRFSRVIDHDPQRIPRDVAFVRCRCPGVLCNAVGDFRCQEVRESLRVAYRGGDGTLRNGTLVVSVSCVCAVARSAMASYDEKFTTADLVEDARARGQSGKLSAIPVRGSSLGRVRARRWKFPHESKT</sequence>
<evidence type="ECO:0000256" key="1">
    <source>
        <dbReference type="ARBA" id="ARBA00004613"/>
    </source>
</evidence>
<comment type="subcellular location">
    <subcellularLocation>
        <location evidence="1">Secreted</location>
    </subcellularLocation>
</comment>
<gene>
    <name evidence="6" type="ORF">V5799_011314</name>
</gene>
<keyword evidence="4 5" id="KW-0732">Signal</keyword>
<keyword evidence="7" id="KW-1185">Reference proteome</keyword>
<evidence type="ECO:0000313" key="6">
    <source>
        <dbReference type="EMBL" id="KAK8774144.1"/>
    </source>
</evidence>
<organism evidence="6 7">
    <name type="scientific">Amblyomma americanum</name>
    <name type="common">Lone star tick</name>
    <dbReference type="NCBI Taxonomy" id="6943"/>
    <lineage>
        <taxon>Eukaryota</taxon>
        <taxon>Metazoa</taxon>
        <taxon>Ecdysozoa</taxon>
        <taxon>Arthropoda</taxon>
        <taxon>Chelicerata</taxon>
        <taxon>Arachnida</taxon>
        <taxon>Acari</taxon>
        <taxon>Parasitiformes</taxon>
        <taxon>Ixodida</taxon>
        <taxon>Ixodoidea</taxon>
        <taxon>Ixodidae</taxon>
        <taxon>Amblyomminae</taxon>
        <taxon>Amblyomma</taxon>
    </lineage>
</organism>
<evidence type="ECO:0000256" key="3">
    <source>
        <dbReference type="ARBA" id="ARBA00022525"/>
    </source>
</evidence>
<reference evidence="6 7" key="1">
    <citation type="journal article" date="2023" name="Arcadia Sci">
        <title>De novo assembly of a long-read Amblyomma americanum tick genome.</title>
        <authorList>
            <person name="Chou S."/>
            <person name="Poskanzer K.E."/>
            <person name="Rollins M."/>
            <person name="Thuy-Boun P.S."/>
        </authorList>
    </citation>
    <scope>NUCLEOTIDE SEQUENCE [LARGE SCALE GENOMIC DNA]</scope>
    <source>
        <strain evidence="6">F_SG_1</strain>
        <tissue evidence="6">Salivary glands</tissue>
    </source>
</reference>
<dbReference type="EMBL" id="JARKHS020015745">
    <property type="protein sequence ID" value="KAK8774144.1"/>
    <property type="molecule type" value="Genomic_DNA"/>
</dbReference>
<dbReference type="AlphaFoldDB" id="A0AAQ4EHG7"/>
<evidence type="ECO:0000256" key="4">
    <source>
        <dbReference type="ARBA" id="ARBA00022729"/>
    </source>
</evidence>
<proteinExistence type="inferred from homology"/>
<feature type="chain" id="PRO_5042970115" evidence="5">
    <location>
        <begin position="24"/>
        <end position="178"/>
    </location>
</feature>
<dbReference type="SUPFAM" id="SSF57501">
    <property type="entry name" value="Cystine-knot cytokines"/>
    <property type="match status" value="1"/>
</dbReference>
<accession>A0AAQ4EHG7</accession>
<protein>
    <submittedName>
        <fullName evidence="6">Uncharacterized protein</fullName>
    </submittedName>
</protein>